<dbReference type="AlphaFoldDB" id="A0ABD3SRX6"/>
<accession>A0ABD3SRX6</accession>
<gene>
    <name evidence="3" type="ORF">ACHAXA_000051</name>
</gene>
<evidence type="ECO:0000256" key="2">
    <source>
        <dbReference type="ARBA" id="ARBA00023043"/>
    </source>
</evidence>
<proteinExistence type="predicted"/>
<dbReference type="InterPro" id="IPR002110">
    <property type="entry name" value="Ankyrin_rpt"/>
</dbReference>
<organism evidence="3 4">
    <name type="scientific">Cyclostephanos tholiformis</name>
    <dbReference type="NCBI Taxonomy" id="382380"/>
    <lineage>
        <taxon>Eukaryota</taxon>
        <taxon>Sar</taxon>
        <taxon>Stramenopiles</taxon>
        <taxon>Ochrophyta</taxon>
        <taxon>Bacillariophyta</taxon>
        <taxon>Coscinodiscophyceae</taxon>
        <taxon>Thalassiosirophycidae</taxon>
        <taxon>Stephanodiscales</taxon>
        <taxon>Stephanodiscaceae</taxon>
        <taxon>Cyclostephanos</taxon>
    </lineage>
</organism>
<dbReference type="PANTHER" id="PTHR24153">
    <property type="entry name" value="ESPIN"/>
    <property type="match status" value="1"/>
</dbReference>
<name>A0ABD3SRX6_9STRA</name>
<reference evidence="3 4" key="1">
    <citation type="submission" date="2024-10" db="EMBL/GenBank/DDBJ databases">
        <title>Updated reference genomes for cyclostephanoid diatoms.</title>
        <authorList>
            <person name="Roberts W.R."/>
            <person name="Alverson A.J."/>
        </authorList>
    </citation>
    <scope>NUCLEOTIDE SEQUENCE [LARGE SCALE GENOMIC DNA]</scope>
    <source>
        <strain evidence="3 4">AJA228-03</strain>
    </source>
</reference>
<dbReference type="Pfam" id="PF13857">
    <property type="entry name" value="Ank_5"/>
    <property type="match status" value="1"/>
</dbReference>
<dbReference type="EMBL" id="JALLPB020000010">
    <property type="protein sequence ID" value="KAL3826987.1"/>
    <property type="molecule type" value="Genomic_DNA"/>
</dbReference>
<dbReference type="PANTHER" id="PTHR24153:SF8">
    <property type="entry name" value="FORKED, ISOFORM F"/>
    <property type="match status" value="1"/>
</dbReference>
<protein>
    <submittedName>
        <fullName evidence="3">Uncharacterized protein</fullName>
    </submittedName>
</protein>
<evidence type="ECO:0000313" key="4">
    <source>
        <dbReference type="Proteomes" id="UP001530377"/>
    </source>
</evidence>
<keyword evidence="1" id="KW-0677">Repeat</keyword>
<sequence length="236" mass="25664">MKSPTKSLGELSPFSDPNSANDALTYATVLLNMLQNRDWETFQLVILKKPLAFQALHDLLLCSEEHHGVTFLHAAVRNSPPIEIIDQIIKICPDAPRACDCLNRTPLHVAVGVGASIDLINYLVKSYPEACTIQDEDGRTPLHFECDSESVLFEGDQGGRGPPSFEVVQTLLSGSIKAASMEDEDGTSPIEYAIISNANVRVVKVLQHAAQMYLRRSAKAAQLTSSPRSNHQGAAA</sequence>
<evidence type="ECO:0000313" key="3">
    <source>
        <dbReference type="EMBL" id="KAL3826987.1"/>
    </source>
</evidence>
<dbReference type="Proteomes" id="UP001530377">
    <property type="component" value="Unassembled WGS sequence"/>
</dbReference>
<dbReference type="Gene3D" id="1.25.40.20">
    <property type="entry name" value="Ankyrin repeat-containing domain"/>
    <property type="match status" value="1"/>
</dbReference>
<dbReference type="InterPro" id="IPR036770">
    <property type="entry name" value="Ankyrin_rpt-contain_sf"/>
</dbReference>
<dbReference type="InterPro" id="IPR052420">
    <property type="entry name" value="Espin/Espin-like"/>
</dbReference>
<dbReference type="SMART" id="SM00248">
    <property type="entry name" value="ANK"/>
    <property type="match status" value="4"/>
</dbReference>
<keyword evidence="2" id="KW-0040">ANK repeat</keyword>
<keyword evidence="4" id="KW-1185">Reference proteome</keyword>
<comment type="caution">
    <text evidence="3">The sequence shown here is derived from an EMBL/GenBank/DDBJ whole genome shotgun (WGS) entry which is preliminary data.</text>
</comment>
<evidence type="ECO:0000256" key="1">
    <source>
        <dbReference type="ARBA" id="ARBA00022737"/>
    </source>
</evidence>
<dbReference type="SUPFAM" id="SSF48403">
    <property type="entry name" value="Ankyrin repeat"/>
    <property type="match status" value="1"/>
</dbReference>